<evidence type="ECO:0000313" key="1">
    <source>
        <dbReference type="EMBL" id="RPB10004.1"/>
    </source>
</evidence>
<dbReference type="Proteomes" id="UP000277580">
    <property type="component" value="Unassembled WGS sequence"/>
</dbReference>
<dbReference type="OrthoDB" id="277398at2759"/>
<name>A0A3N4KHG8_9PEZI</name>
<evidence type="ECO:0008006" key="3">
    <source>
        <dbReference type="Google" id="ProtNLM"/>
    </source>
</evidence>
<dbReference type="AlphaFoldDB" id="A0A3N4KHG8"/>
<proteinExistence type="predicted"/>
<dbReference type="InParanoid" id="A0A3N4KHG8"/>
<keyword evidence="2" id="KW-1185">Reference proteome</keyword>
<protein>
    <recommendedName>
        <fullName evidence="3">4a-hydroxytetrahydrobiopterin dehydratase</fullName>
    </recommendedName>
</protein>
<sequence>MSSTPVEPLWSAGIEEGQKEEARKLLGDGRWALSATRMGLERKFEFKTFKTTMVCAFLEMMAVLSRCWV</sequence>
<reference evidence="1 2" key="1">
    <citation type="journal article" date="2018" name="Nat. Ecol. Evol.">
        <title>Pezizomycetes genomes reveal the molecular basis of ectomycorrhizal truffle lifestyle.</title>
        <authorList>
            <person name="Murat C."/>
            <person name="Payen T."/>
            <person name="Noel B."/>
            <person name="Kuo A."/>
            <person name="Morin E."/>
            <person name="Chen J."/>
            <person name="Kohler A."/>
            <person name="Krizsan K."/>
            <person name="Balestrini R."/>
            <person name="Da Silva C."/>
            <person name="Montanini B."/>
            <person name="Hainaut M."/>
            <person name="Levati E."/>
            <person name="Barry K.W."/>
            <person name="Belfiori B."/>
            <person name="Cichocki N."/>
            <person name="Clum A."/>
            <person name="Dockter R.B."/>
            <person name="Fauchery L."/>
            <person name="Guy J."/>
            <person name="Iotti M."/>
            <person name="Le Tacon F."/>
            <person name="Lindquist E.A."/>
            <person name="Lipzen A."/>
            <person name="Malagnac F."/>
            <person name="Mello A."/>
            <person name="Molinier V."/>
            <person name="Miyauchi S."/>
            <person name="Poulain J."/>
            <person name="Riccioni C."/>
            <person name="Rubini A."/>
            <person name="Sitrit Y."/>
            <person name="Splivallo R."/>
            <person name="Traeger S."/>
            <person name="Wang M."/>
            <person name="Zifcakova L."/>
            <person name="Wipf D."/>
            <person name="Zambonelli A."/>
            <person name="Paolocci F."/>
            <person name="Nowrousian M."/>
            <person name="Ottonello S."/>
            <person name="Baldrian P."/>
            <person name="Spatafora J.W."/>
            <person name="Henrissat B."/>
            <person name="Nagy L.G."/>
            <person name="Aury J.M."/>
            <person name="Wincker P."/>
            <person name="Grigoriev I.V."/>
            <person name="Bonfante P."/>
            <person name="Martin F.M."/>
        </authorList>
    </citation>
    <scope>NUCLEOTIDE SEQUENCE [LARGE SCALE GENOMIC DNA]</scope>
    <source>
        <strain evidence="1 2">CCBAS932</strain>
    </source>
</reference>
<dbReference type="EMBL" id="ML119146">
    <property type="protein sequence ID" value="RPB10004.1"/>
    <property type="molecule type" value="Genomic_DNA"/>
</dbReference>
<accession>A0A3N4KHG8</accession>
<gene>
    <name evidence="1" type="ORF">P167DRAFT_537937</name>
</gene>
<evidence type="ECO:0000313" key="2">
    <source>
        <dbReference type="Proteomes" id="UP000277580"/>
    </source>
</evidence>
<organism evidence="1 2">
    <name type="scientific">Morchella conica CCBAS932</name>
    <dbReference type="NCBI Taxonomy" id="1392247"/>
    <lineage>
        <taxon>Eukaryota</taxon>
        <taxon>Fungi</taxon>
        <taxon>Dikarya</taxon>
        <taxon>Ascomycota</taxon>
        <taxon>Pezizomycotina</taxon>
        <taxon>Pezizomycetes</taxon>
        <taxon>Pezizales</taxon>
        <taxon>Morchellaceae</taxon>
        <taxon>Morchella</taxon>
    </lineage>
</organism>